<evidence type="ECO:0000313" key="2">
    <source>
        <dbReference type="Proteomes" id="UP000316921"/>
    </source>
</evidence>
<dbReference type="EMBL" id="CP036287">
    <property type="protein sequence ID" value="QDU66333.1"/>
    <property type="molecule type" value="Genomic_DNA"/>
</dbReference>
<dbReference type="RefSeq" id="WP_145063945.1">
    <property type="nucleotide sequence ID" value="NZ_CP036287.1"/>
</dbReference>
<dbReference type="AlphaFoldDB" id="A0A518BHD4"/>
<sequence length="317" mass="35386">MVARLYGPPVALGELEAELSAAADRQLDLPVRADEVRMDSARMLRVQGVPHPMRREALDQLAARVRIPATYLHRCPDDLVALNVNRWLERLSGELLIRIEGDEVRAVLSARYQPVSHLSLVRTVLEQVPDDTPARYELSPLHFVAQVLTPTALSDDGMHGGLYLGNSETGHRVVELHALVYRVICLNGLILMDSASTLRRRHTKRASDTLDEARSMAREAWQTASRLPGRFEAVRSVRVPDPEAALDRIAVRYQLGPDLGRALIDAYRIEPGNSLFDVINAVTRAGNAPQLELTDRTELQQLGGRILDLAERGERWL</sequence>
<dbReference type="Pfam" id="PF06067">
    <property type="entry name" value="DUF932"/>
    <property type="match status" value="1"/>
</dbReference>
<keyword evidence="2" id="KW-1185">Reference proteome</keyword>
<evidence type="ECO:0008006" key="3">
    <source>
        <dbReference type="Google" id="ProtNLM"/>
    </source>
</evidence>
<name>A0A518BHD4_9BACT</name>
<dbReference type="KEGG" id="pbap:Pla133_14030"/>
<dbReference type="Proteomes" id="UP000316921">
    <property type="component" value="Chromosome"/>
</dbReference>
<protein>
    <recommendedName>
        <fullName evidence="3">DUF932 domain-containing protein</fullName>
    </recommendedName>
</protein>
<gene>
    <name evidence="1" type="ORF">Pla133_14030</name>
</gene>
<organism evidence="1 2">
    <name type="scientific">Engelhardtia mirabilis</name>
    <dbReference type="NCBI Taxonomy" id="2528011"/>
    <lineage>
        <taxon>Bacteria</taxon>
        <taxon>Pseudomonadati</taxon>
        <taxon>Planctomycetota</taxon>
        <taxon>Planctomycetia</taxon>
        <taxon>Planctomycetia incertae sedis</taxon>
        <taxon>Engelhardtia</taxon>
    </lineage>
</organism>
<reference evidence="1 2" key="1">
    <citation type="submission" date="2019-02" db="EMBL/GenBank/DDBJ databases">
        <title>Deep-cultivation of Planctomycetes and their phenomic and genomic characterization uncovers novel biology.</title>
        <authorList>
            <person name="Wiegand S."/>
            <person name="Jogler M."/>
            <person name="Boedeker C."/>
            <person name="Pinto D."/>
            <person name="Vollmers J."/>
            <person name="Rivas-Marin E."/>
            <person name="Kohn T."/>
            <person name="Peeters S.H."/>
            <person name="Heuer A."/>
            <person name="Rast P."/>
            <person name="Oberbeckmann S."/>
            <person name="Bunk B."/>
            <person name="Jeske O."/>
            <person name="Meyerdierks A."/>
            <person name="Storesund J.E."/>
            <person name="Kallscheuer N."/>
            <person name="Luecker S."/>
            <person name="Lage O.M."/>
            <person name="Pohl T."/>
            <person name="Merkel B.J."/>
            <person name="Hornburger P."/>
            <person name="Mueller R.-W."/>
            <person name="Bruemmer F."/>
            <person name="Labrenz M."/>
            <person name="Spormann A.M."/>
            <person name="Op den Camp H."/>
            <person name="Overmann J."/>
            <person name="Amann R."/>
            <person name="Jetten M.S.M."/>
            <person name="Mascher T."/>
            <person name="Medema M.H."/>
            <person name="Devos D.P."/>
            <person name="Kaster A.-K."/>
            <person name="Ovreas L."/>
            <person name="Rohde M."/>
            <person name="Galperin M.Y."/>
            <person name="Jogler C."/>
        </authorList>
    </citation>
    <scope>NUCLEOTIDE SEQUENCE [LARGE SCALE GENOMIC DNA]</scope>
    <source>
        <strain evidence="1 2">Pla133</strain>
    </source>
</reference>
<evidence type="ECO:0000313" key="1">
    <source>
        <dbReference type="EMBL" id="QDU66333.1"/>
    </source>
</evidence>
<proteinExistence type="predicted"/>
<accession>A0A518BHD4</accession>
<dbReference type="InterPro" id="IPR026325">
    <property type="entry name" value="DUF932"/>
</dbReference>